<dbReference type="AlphaFoldDB" id="A0A6B1DUN0"/>
<dbReference type="GO" id="GO:0016829">
    <property type="term" value="F:lyase activity"/>
    <property type="evidence" value="ECO:0007669"/>
    <property type="project" value="InterPro"/>
</dbReference>
<dbReference type="Pfam" id="PF06314">
    <property type="entry name" value="ADC"/>
    <property type="match status" value="1"/>
</dbReference>
<dbReference type="InterPro" id="IPR010451">
    <property type="entry name" value="Acetoacetate_decarboxylase"/>
</dbReference>
<name>A0A6B1DUN0_9CHLR</name>
<dbReference type="Gene3D" id="2.40.400.10">
    <property type="entry name" value="Acetoacetate decarboxylase-like"/>
    <property type="match status" value="1"/>
</dbReference>
<dbReference type="SUPFAM" id="SSF160104">
    <property type="entry name" value="Acetoacetate decarboxylase-like"/>
    <property type="match status" value="1"/>
</dbReference>
<dbReference type="EMBL" id="VXPY01000060">
    <property type="protein sequence ID" value="MYD90393.1"/>
    <property type="molecule type" value="Genomic_DNA"/>
</dbReference>
<protein>
    <recommendedName>
        <fullName evidence="2">Acetoacetate decarboxylase</fullName>
    </recommendedName>
</protein>
<sequence>MQNSGPNAVASAGMPAHRPYGPPLPTQYRDVRFQTVFFQVDPTRMQPFLPAPLTPHPAGLCVAFGIDVPFSSSYGPFHESGIQIQALFQDQPVFFNSHLYLDNVRAICAGRERWGAPKEYAEVHMDQNQNLLTCRTCQDGVEIMTLTTALGAPAQTADLIPMFPSYRLKSIPCADGPGAAIRQLVEAAPEDVTTHLLYRGEGTVSFAGTANSDLRAFAPVAEVAAFYQIASYTETYGRVVLDYLAEDA</sequence>
<evidence type="ECO:0008006" key="2">
    <source>
        <dbReference type="Google" id="ProtNLM"/>
    </source>
</evidence>
<dbReference type="InterPro" id="IPR023375">
    <property type="entry name" value="ADC_dom_sf"/>
</dbReference>
<accession>A0A6B1DUN0</accession>
<gene>
    <name evidence="1" type="ORF">F4Y08_08685</name>
</gene>
<organism evidence="1">
    <name type="scientific">Caldilineaceae bacterium SB0662_bin_9</name>
    <dbReference type="NCBI Taxonomy" id="2605258"/>
    <lineage>
        <taxon>Bacteria</taxon>
        <taxon>Bacillati</taxon>
        <taxon>Chloroflexota</taxon>
        <taxon>Caldilineae</taxon>
        <taxon>Caldilineales</taxon>
        <taxon>Caldilineaceae</taxon>
    </lineage>
</organism>
<comment type="caution">
    <text evidence="1">The sequence shown here is derived from an EMBL/GenBank/DDBJ whole genome shotgun (WGS) entry which is preliminary data.</text>
</comment>
<evidence type="ECO:0000313" key="1">
    <source>
        <dbReference type="EMBL" id="MYD90393.1"/>
    </source>
</evidence>
<proteinExistence type="predicted"/>
<reference evidence="1" key="1">
    <citation type="submission" date="2019-09" db="EMBL/GenBank/DDBJ databases">
        <title>Characterisation of the sponge microbiome using genome-centric metagenomics.</title>
        <authorList>
            <person name="Engelberts J.P."/>
            <person name="Robbins S.J."/>
            <person name="De Goeij J.M."/>
            <person name="Aranda M."/>
            <person name="Bell S.C."/>
            <person name="Webster N.S."/>
        </authorList>
    </citation>
    <scope>NUCLEOTIDE SEQUENCE</scope>
    <source>
        <strain evidence="1">SB0662_bin_9</strain>
    </source>
</reference>